<evidence type="ECO:0000313" key="2">
    <source>
        <dbReference type="Proteomes" id="UP000474957"/>
    </source>
</evidence>
<dbReference type="AlphaFoldDB" id="A0A6L5Z346"/>
<dbReference type="SUPFAM" id="SSF47413">
    <property type="entry name" value="lambda repressor-like DNA-binding domains"/>
    <property type="match status" value="1"/>
</dbReference>
<dbReference type="InterPro" id="IPR001387">
    <property type="entry name" value="Cro/C1-type_HTH"/>
</dbReference>
<gene>
    <name evidence="1" type="ORF">GE300_12520</name>
</gene>
<evidence type="ECO:0008006" key="3">
    <source>
        <dbReference type="Google" id="ProtNLM"/>
    </source>
</evidence>
<dbReference type="CDD" id="cd00093">
    <property type="entry name" value="HTH_XRE"/>
    <property type="match status" value="1"/>
</dbReference>
<dbReference type="InterPro" id="IPR010982">
    <property type="entry name" value="Lambda_DNA-bd_dom_sf"/>
</dbReference>
<evidence type="ECO:0000313" key="1">
    <source>
        <dbReference type="EMBL" id="MSU90432.1"/>
    </source>
</evidence>
<proteinExistence type="predicted"/>
<dbReference type="Proteomes" id="UP000474957">
    <property type="component" value="Unassembled WGS sequence"/>
</dbReference>
<protein>
    <recommendedName>
        <fullName evidence="3">Helix-turn-helix protein</fullName>
    </recommendedName>
</protein>
<organism evidence="1 2">
    <name type="scientific">Halovulum marinum</name>
    <dbReference type="NCBI Taxonomy" id="2662447"/>
    <lineage>
        <taxon>Bacteria</taxon>
        <taxon>Pseudomonadati</taxon>
        <taxon>Pseudomonadota</taxon>
        <taxon>Alphaproteobacteria</taxon>
        <taxon>Rhodobacterales</taxon>
        <taxon>Paracoccaceae</taxon>
        <taxon>Halovulum</taxon>
    </lineage>
</organism>
<dbReference type="GO" id="GO:0003677">
    <property type="term" value="F:DNA binding"/>
    <property type="evidence" value="ECO:0007669"/>
    <property type="project" value="InterPro"/>
</dbReference>
<comment type="caution">
    <text evidence="1">The sequence shown here is derived from an EMBL/GenBank/DDBJ whole genome shotgun (WGS) entry which is preliminary data.</text>
</comment>
<dbReference type="RefSeq" id="WP_154446925.1">
    <property type="nucleotide sequence ID" value="NZ_WIND01000009.1"/>
</dbReference>
<accession>A0A6L5Z346</accession>
<dbReference type="Gene3D" id="1.10.260.40">
    <property type="entry name" value="lambda repressor-like DNA-binding domains"/>
    <property type="match status" value="1"/>
</dbReference>
<dbReference type="EMBL" id="WIND01000009">
    <property type="protein sequence ID" value="MSU90432.1"/>
    <property type="molecule type" value="Genomic_DNA"/>
</dbReference>
<reference evidence="1 2" key="1">
    <citation type="submission" date="2019-10" db="EMBL/GenBank/DDBJ databases">
        <title>Cognatihalovulum marinum gen. nov. sp. nov., a new member of the family Rhodobacteraceae isolated from deep seawater of the Northwest Indian Ocean.</title>
        <authorList>
            <person name="Ruan C."/>
            <person name="Wang J."/>
            <person name="Zheng X."/>
            <person name="Song L."/>
            <person name="Zhu Y."/>
            <person name="Huang Y."/>
            <person name="Lu Z."/>
            <person name="Du W."/>
            <person name="Huang L."/>
            <person name="Dai X."/>
        </authorList>
    </citation>
    <scope>NUCLEOTIDE SEQUENCE [LARGE SCALE GENOMIC DNA]</scope>
    <source>
        <strain evidence="1 2">2CG4</strain>
    </source>
</reference>
<sequence length="229" mass="26142">MPKHKGPEYEQTQRLVNIASKSGLTQVEIGRLCRVDQTTVSRWKKGVSRARLDQVKPLLKRFGDRMERPPFQLYQREIPSGCSPSASMFLKVDGRLLLREAFEGSETNAQPHKAVRVSVQEVMRGRFALVIERASGHLPKTRDKYNVVNLRSRDMPWCLPEKGNALLVDQEKLLEWTINLYSCCKMDRKIEYLGLERLGLLTTLALMKHGYVVDGLETLSDEVSEAEQA</sequence>
<keyword evidence="2" id="KW-1185">Reference proteome</keyword>
<name>A0A6L5Z346_9RHOB</name>